<feature type="region of interest" description="Disordered" evidence="1">
    <location>
        <begin position="187"/>
        <end position="214"/>
    </location>
</feature>
<dbReference type="AlphaFoldDB" id="A0A7K4MRS8"/>
<evidence type="ECO:0000256" key="1">
    <source>
        <dbReference type="SAM" id="MobiDB-lite"/>
    </source>
</evidence>
<proteinExistence type="predicted"/>
<evidence type="ECO:0000313" key="3">
    <source>
        <dbReference type="EMBL" id="NWJ67989.1"/>
    </source>
</evidence>
<dbReference type="EMBL" id="JACASV010000106">
    <property type="protein sequence ID" value="NWJ44079.1"/>
    <property type="molecule type" value="Genomic_DNA"/>
</dbReference>
<evidence type="ECO:0008006" key="8">
    <source>
        <dbReference type="Google" id="ProtNLM"/>
    </source>
</evidence>
<comment type="caution">
    <text evidence="2">The sequence shown here is derived from an EMBL/GenBank/DDBJ whole genome shotgun (WGS) entry which is preliminary data.</text>
</comment>
<dbReference type="EMBL" id="JACATA010000003">
    <property type="protein sequence ID" value="NWJ67989.1"/>
    <property type="molecule type" value="Genomic_DNA"/>
</dbReference>
<evidence type="ECO:0000313" key="7">
    <source>
        <dbReference type="Proteomes" id="UP000554454"/>
    </source>
</evidence>
<accession>A0A7K4MRS8</accession>
<dbReference type="EMBL" id="JACASZ010000048">
    <property type="protein sequence ID" value="NWJ77528.1"/>
    <property type="molecule type" value="Genomic_DNA"/>
</dbReference>
<evidence type="ECO:0000313" key="4">
    <source>
        <dbReference type="EMBL" id="NWJ77528.1"/>
    </source>
</evidence>
<protein>
    <recommendedName>
        <fullName evidence="8">Snf7 family protein</fullName>
    </recommendedName>
</protein>
<evidence type="ECO:0000313" key="2">
    <source>
        <dbReference type="EMBL" id="NWJ44079.1"/>
    </source>
</evidence>
<dbReference type="Proteomes" id="UP000523105">
    <property type="component" value="Unassembled WGS sequence"/>
</dbReference>
<sequence>MGSLSSRWSKPQKPGISERLNSVLKPKSALKPQIETAIKKLQTQISKLDNMLSSLNSRDEKIFQRIIAATQQHDTHTANTLSKELAEVRKVRRVLGNARMAIEQIELRLTTFHDLGDTVVTVMPTIGLMKNMKSSLAKFMPGADQELNNMAEMLGGLMTETFHSTDASIGADAVMDAESEKIMQEASAVAEQQSVDKFPTIPEQASEPSPSRFM</sequence>
<keyword evidence="7" id="KW-1185">Reference proteome</keyword>
<feature type="region of interest" description="Disordered" evidence="1">
    <location>
        <begin position="1"/>
        <end position="22"/>
    </location>
</feature>
<name>A0A7K4MRS8_9ARCH</name>
<reference evidence="2" key="2">
    <citation type="submission" date="2020-06" db="EMBL/GenBank/DDBJ databases">
        <authorList>
            <person name="Wang Y."/>
        </authorList>
    </citation>
    <scope>NUCLEOTIDE SEQUENCE</scope>
    <source>
        <strain evidence="3">D17</strain>
        <strain evidence="4">D1b</strain>
        <strain evidence="2">L15b</strain>
    </source>
</reference>
<dbReference type="Gene3D" id="6.10.140.1230">
    <property type="match status" value="1"/>
</dbReference>
<dbReference type="Proteomes" id="UP000554454">
    <property type="component" value="Unassembled WGS sequence"/>
</dbReference>
<organism evidence="2 5">
    <name type="scientific">Marine Group I thaumarchaeote</name>
    <dbReference type="NCBI Taxonomy" id="2511932"/>
    <lineage>
        <taxon>Archaea</taxon>
        <taxon>Nitrososphaerota</taxon>
        <taxon>Marine Group I</taxon>
    </lineage>
</organism>
<gene>
    <name evidence="3" type="ORF">HX834_01345</name>
    <name evidence="2" type="ORF">HX837_07770</name>
    <name evidence="4" type="ORF">HX865_03370</name>
</gene>
<dbReference type="Proteomes" id="UP000527815">
    <property type="component" value="Unassembled WGS sequence"/>
</dbReference>
<evidence type="ECO:0000313" key="6">
    <source>
        <dbReference type="Proteomes" id="UP000527815"/>
    </source>
</evidence>
<evidence type="ECO:0000313" key="5">
    <source>
        <dbReference type="Proteomes" id="UP000523105"/>
    </source>
</evidence>
<reference evidence="5 6" key="1">
    <citation type="journal article" date="2019" name="Environ. Microbiol.">
        <title>Genomics insights into ecotype formation of ammonia-oxidizing archaea in the deep ocean.</title>
        <authorList>
            <person name="Wang Y."/>
            <person name="Huang J.M."/>
            <person name="Cui G.J."/>
            <person name="Nunoura T."/>
            <person name="Takaki Y."/>
            <person name="Li W.L."/>
            <person name="Li J."/>
            <person name="Gao Z.M."/>
            <person name="Takai K."/>
            <person name="Zhang A.Q."/>
            <person name="Stepanauskas R."/>
        </authorList>
    </citation>
    <scope>NUCLEOTIDE SEQUENCE [LARGE SCALE GENOMIC DNA]</scope>
    <source>
        <strain evidence="3 7">D17</strain>
        <strain evidence="4 6">D1b</strain>
        <strain evidence="2 5">L15b</strain>
    </source>
</reference>